<keyword evidence="2" id="KW-1185">Reference proteome</keyword>
<comment type="caution">
    <text evidence="1">The sequence shown here is derived from an EMBL/GenBank/DDBJ whole genome shotgun (WGS) entry which is preliminary data.</text>
</comment>
<dbReference type="EMBL" id="JANJQO010000661">
    <property type="protein sequence ID" value="KAJ2975794.1"/>
    <property type="molecule type" value="Genomic_DNA"/>
</dbReference>
<accession>A0ACC1N9N7</accession>
<dbReference type="Proteomes" id="UP001143910">
    <property type="component" value="Unassembled WGS sequence"/>
</dbReference>
<organism evidence="1 2">
    <name type="scientific">Zarea fungicola</name>
    <dbReference type="NCBI Taxonomy" id="93591"/>
    <lineage>
        <taxon>Eukaryota</taxon>
        <taxon>Fungi</taxon>
        <taxon>Dikarya</taxon>
        <taxon>Ascomycota</taxon>
        <taxon>Pezizomycotina</taxon>
        <taxon>Sordariomycetes</taxon>
        <taxon>Hypocreomycetidae</taxon>
        <taxon>Hypocreales</taxon>
        <taxon>Cordycipitaceae</taxon>
        <taxon>Zarea</taxon>
    </lineage>
</organism>
<proteinExistence type="predicted"/>
<reference evidence="1" key="1">
    <citation type="submission" date="2022-08" db="EMBL/GenBank/DDBJ databases">
        <title>Genome Sequence of Lecanicillium fungicola.</title>
        <authorList>
            <person name="Buettner E."/>
        </authorList>
    </citation>
    <scope>NUCLEOTIDE SEQUENCE</scope>
    <source>
        <strain evidence="1">Babe33</strain>
    </source>
</reference>
<evidence type="ECO:0000313" key="1">
    <source>
        <dbReference type="EMBL" id="KAJ2975794.1"/>
    </source>
</evidence>
<sequence length="293" mass="31559">MRRFASLVLASITAGVAASPVPDFIEPQLNENDFSCRSSVHPYPIVSLHGILANNHIALNFLESWLRPQGYCTFSLTYGTQGPIPIGGVKSIEDSSHQIADFIQKVLDRTGAEKVDIIGHSEGALLSLYVPKFSGLAPRINKVIAIAPPTHGTTLGGVTEVEKALGIYKTANSVFGLLGCAACEELGIGAPAIRKLNTGPIAQPGNEVTVIASRTDEVITPLGVEQLLEPGVHNMWVQDYCPDDHPGHLGLLIDTNVWELVRNSLEDQVGRKFKCASTPSVPIRRRLVVRDAM</sequence>
<gene>
    <name evidence="1" type="ORF">NQ176_g5320</name>
</gene>
<protein>
    <submittedName>
        <fullName evidence="1">Uncharacterized protein</fullName>
    </submittedName>
</protein>
<evidence type="ECO:0000313" key="2">
    <source>
        <dbReference type="Proteomes" id="UP001143910"/>
    </source>
</evidence>
<name>A0ACC1N9N7_9HYPO</name>